<dbReference type="AlphaFoldDB" id="A0A8J4M524"/>
<dbReference type="Pfam" id="PF00343">
    <property type="entry name" value="Phosphorylase"/>
    <property type="match status" value="1"/>
</dbReference>
<dbReference type="PANTHER" id="PTHR42655:SF1">
    <property type="entry name" value="GLYCOGEN PHOSPHORYLASE"/>
    <property type="match status" value="1"/>
</dbReference>
<organism evidence="6">
    <name type="scientific">Acidicaldus sp</name>
    <dbReference type="NCBI Taxonomy" id="1872105"/>
    <lineage>
        <taxon>Bacteria</taxon>
        <taxon>Pseudomonadati</taxon>
        <taxon>Pseudomonadota</taxon>
        <taxon>Alphaproteobacteria</taxon>
        <taxon>Acetobacterales</taxon>
        <taxon>Acetobacteraceae</taxon>
        <taxon>Acidicaldus</taxon>
    </lineage>
</organism>
<evidence type="ECO:0000313" key="6">
    <source>
        <dbReference type="EMBL" id="HGC41879.1"/>
    </source>
</evidence>
<dbReference type="GO" id="GO:0008184">
    <property type="term" value="F:glycogen phosphorylase activity"/>
    <property type="evidence" value="ECO:0007669"/>
    <property type="project" value="InterPro"/>
</dbReference>
<evidence type="ECO:0000256" key="3">
    <source>
        <dbReference type="ARBA" id="ARBA00022533"/>
    </source>
</evidence>
<dbReference type="PANTHER" id="PTHR42655">
    <property type="entry name" value="GLYCOGEN PHOSPHORYLASE"/>
    <property type="match status" value="1"/>
</dbReference>
<dbReference type="InterPro" id="IPR024517">
    <property type="entry name" value="Glycogen_phosphorylase_DUF3417"/>
</dbReference>
<evidence type="ECO:0000256" key="4">
    <source>
        <dbReference type="PIRSR" id="PIRSR000460-1"/>
    </source>
</evidence>
<feature type="domain" description="DUF3417" evidence="5">
    <location>
        <begin position="7"/>
        <end position="114"/>
    </location>
</feature>
<dbReference type="GO" id="GO:0005975">
    <property type="term" value="P:carbohydrate metabolic process"/>
    <property type="evidence" value="ECO:0007669"/>
    <property type="project" value="InterPro"/>
</dbReference>
<dbReference type="EMBL" id="DTQM01000027">
    <property type="protein sequence ID" value="HGC41879.1"/>
    <property type="molecule type" value="Genomic_DNA"/>
</dbReference>
<feature type="modified residue" description="N6-(pyridoxal phosphate)lysine" evidence="4">
    <location>
        <position position="598"/>
    </location>
</feature>
<dbReference type="InterPro" id="IPR000811">
    <property type="entry name" value="Glyco_trans_35"/>
</dbReference>
<keyword evidence="4" id="KW-0663">Pyridoxal phosphate</keyword>
<keyword evidence="3" id="KW-0021">Allosteric enzyme</keyword>
<dbReference type="NCBIfam" id="TIGR02094">
    <property type="entry name" value="more_P_ylases"/>
    <property type="match status" value="1"/>
</dbReference>
<dbReference type="Gene3D" id="3.40.50.2000">
    <property type="entry name" value="Glycogen Phosphorylase B"/>
    <property type="match status" value="3"/>
</dbReference>
<protein>
    <submittedName>
        <fullName evidence="6">Alpha-glucan family phosphorylase</fullName>
    </submittedName>
</protein>
<dbReference type="SUPFAM" id="SSF53756">
    <property type="entry name" value="UDP-Glycosyltransferase/glycogen phosphorylase"/>
    <property type="match status" value="1"/>
</dbReference>
<dbReference type="PIRSF" id="PIRSF000460">
    <property type="entry name" value="Pprylas_GlgP"/>
    <property type="match status" value="1"/>
</dbReference>
<accession>A0A8J4M524</accession>
<comment type="similarity">
    <text evidence="2">Belongs to the glycogen phosphorylase family.</text>
</comment>
<sequence length="835" mass="92581">MDSWRPLPDTLAGLRDLALDLRWTWSHEADMLWERIDADLWRRTRNPWTILDDVSATRLAELAADPGFVAQLGALTAAREAYLRSPGWFAESHGEDALKGVAYFCMEFGLGEALPLYAGGLGVLAGDFLKTASDLCVPVVGVGLLYQEGYFRQMIDASGWQQEAYPYNEPATMPVQPVIDGSGGRLRITLELPGRSLRLRVWRAMVGRATLYLLDSNDSINSPVDQGITGKLYGGGTEMRLLQEIVLGIGGWRLIEAIHPEIEICHLNEGHAAFAILERARSLAARLGISFAEALWASRAGNVFTTHTPVRAGFDRFPRALLEQYRHSVMGGEADAIAAVALDLAGASAAEEFYNMAFLALRGSIASFGVSALHGAVSHEVFQPLFPRWPEREVPVGHVTNGVHVPTWESPVADAIFAGARGQQRWRRMADDTHAAIAVLDDDLLWDMRAKSRQRLVRSMRARLRTHLGVRGFPPDVVARAETVLDPNILTLGFARRFTAYKRPNLLLHDRARLERLLGDGARPVQLVVAGKAHPADEEGKRMIQEWVSFIAHPSLWHRVVFLEDYDIALAQELVQGVDVWINTPRRPWEACGTSGMKVLVNGGLNLSALDGWWQEAYTPELGWAIGTTRRTSDAAQDDSDAAELYAALEQEVLPEFYDRDARGMPRAWLARIRRSMAALIPRFSSTQMVRDYVEQAYLPAARALRARLAAGAAMARELRQWERRLRGAWKTLHIGTPEIIPESTGWTIRVPLYLGEIGAADVRVEIYADASETAPAEAIPLARVAPIAGAFNGFTYHATIATARPAADYTIRVVPYHPAARIPVELPLIHWQER</sequence>
<evidence type="ECO:0000256" key="1">
    <source>
        <dbReference type="ARBA" id="ARBA00001275"/>
    </source>
</evidence>
<dbReference type="InterPro" id="IPR052182">
    <property type="entry name" value="Glycogen/Maltodextrin_Phosph"/>
</dbReference>
<proteinExistence type="inferred from homology"/>
<evidence type="ECO:0000256" key="2">
    <source>
        <dbReference type="ARBA" id="ARBA00006047"/>
    </source>
</evidence>
<reference evidence="6" key="1">
    <citation type="journal article" date="2020" name="mSystems">
        <title>Genome- and Community-Level Interaction Insights into Carbon Utilization and Element Cycling Functions of Hydrothermarchaeota in Hydrothermal Sediment.</title>
        <authorList>
            <person name="Zhou Z."/>
            <person name="Liu Y."/>
            <person name="Xu W."/>
            <person name="Pan J."/>
            <person name="Luo Z.H."/>
            <person name="Li M."/>
        </authorList>
    </citation>
    <scope>NUCLEOTIDE SEQUENCE</scope>
    <source>
        <strain evidence="6">SpSt-997</strain>
    </source>
</reference>
<dbReference type="GO" id="GO:0030170">
    <property type="term" value="F:pyridoxal phosphate binding"/>
    <property type="evidence" value="ECO:0007669"/>
    <property type="project" value="InterPro"/>
</dbReference>
<gene>
    <name evidence="6" type="primary">glgP</name>
    <name evidence="6" type="ORF">ENY07_01465</name>
</gene>
<dbReference type="InterPro" id="IPR011834">
    <property type="entry name" value="Agluc_phsphrylas"/>
</dbReference>
<name>A0A8J4M524_9PROT</name>
<evidence type="ECO:0000259" key="5">
    <source>
        <dbReference type="Pfam" id="PF11897"/>
    </source>
</evidence>
<comment type="caution">
    <text evidence="6">The sequence shown here is derived from an EMBL/GenBank/DDBJ whole genome shotgun (WGS) entry which is preliminary data.</text>
</comment>
<dbReference type="Pfam" id="PF11897">
    <property type="entry name" value="DUF3417"/>
    <property type="match status" value="1"/>
</dbReference>
<comment type="catalytic activity">
    <reaction evidence="1">
        <text>[(1-&gt;4)-alpha-D-glucosyl](n) + phosphate = [(1-&gt;4)-alpha-D-glucosyl](n-1) + alpha-D-glucose 1-phosphate</text>
        <dbReference type="Rhea" id="RHEA:41732"/>
        <dbReference type="Rhea" id="RHEA-COMP:9584"/>
        <dbReference type="Rhea" id="RHEA-COMP:9586"/>
        <dbReference type="ChEBI" id="CHEBI:15444"/>
        <dbReference type="ChEBI" id="CHEBI:43474"/>
        <dbReference type="ChEBI" id="CHEBI:58601"/>
        <dbReference type="EC" id="2.4.1.1"/>
    </reaction>
</comment>